<name>A0A841DP22_9ACTN</name>
<evidence type="ECO:0000313" key="1">
    <source>
        <dbReference type="EMBL" id="MBB5980312.1"/>
    </source>
</evidence>
<reference evidence="1 2" key="1">
    <citation type="submission" date="2020-08" db="EMBL/GenBank/DDBJ databases">
        <title>Sequencing the genomes of 1000 actinobacteria strains.</title>
        <authorList>
            <person name="Klenk H.-P."/>
        </authorList>
    </citation>
    <scope>NUCLEOTIDE SEQUENCE [LARGE SCALE GENOMIC DNA]</scope>
    <source>
        <strain evidence="1 2">DSM 17294</strain>
    </source>
</reference>
<protein>
    <submittedName>
        <fullName evidence="1">Uncharacterized protein</fullName>
    </submittedName>
</protein>
<dbReference type="Proteomes" id="UP000558997">
    <property type="component" value="Unassembled WGS sequence"/>
</dbReference>
<accession>A0A841DP22</accession>
<sequence>MNDNHLHARIFRTSDQWYADVDDELDPQPDNPLWYGSYTTQPAALEAACTHLAALQAAS</sequence>
<comment type="caution">
    <text evidence="1">The sequence shown here is derived from an EMBL/GenBank/DDBJ whole genome shotgun (WGS) entry which is preliminary data.</text>
</comment>
<dbReference type="RefSeq" id="WP_184835950.1">
    <property type="nucleotide sequence ID" value="NZ_BAAAVN010000007.1"/>
</dbReference>
<keyword evidence="2" id="KW-1185">Reference proteome</keyword>
<evidence type="ECO:0000313" key="2">
    <source>
        <dbReference type="Proteomes" id="UP000558997"/>
    </source>
</evidence>
<proteinExistence type="predicted"/>
<organism evidence="1 2">
    <name type="scientific">Kribbella solani</name>
    <dbReference type="NCBI Taxonomy" id="236067"/>
    <lineage>
        <taxon>Bacteria</taxon>
        <taxon>Bacillati</taxon>
        <taxon>Actinomycetota</taxon>
        <taxon>Actinomycetes</taxon>
        <taxon>Propionibacteriales</taxon>
        <taxon>Kribbellaceae</taxon>
        <taxon>Kribbella</taxon>
    </lineage>
</organism>
<dbReference type="EMBL" id="JACHNF010000001">
    <property type="protein sequence ID" value="MBB5980312.1"/>
    <property type="molecule type" value="Genomic_DNA"/>
</dbReference>
<dbReference type="AlphaFoldDB" id="A0A841DP22"/>
<gene>
    <name evidence="1" type="ORF">HDA44_003653</name>
</gene>